<dbReference type="Gene3D" id="3.30.420.40">
    <property type="match status" value="2"/>
</dbReference>
<dbReference type="Proteomes" id="UP000183918">
    <property type="component" value="Unassembled WGS sequence"/>
</dbReference>
<gene>
    <name evidence="2" type="ORF">SAMN02910414_01663</name>
</gene>
<dbReference type="STRING" id="1122142.SAMN02910414_01663"/>
<evidence type="ECO:0000313" key="3">
    <source>
        <dbReference type="Proteomes" id="UP000183918"/>
    </source>
</evidence>
<proteinExistence type="predicted"/>
<evidence type="ECO:0000313" key="2">
    <source>
        <dbReference type="EMBL" id="SDY48625.1"/>
    </source>
</evidence>
<reference evidence="2 3" key="1">
    <citation type="submission" date="2016-10" db="EMBL/GenBank/DDBJ databases">
        <authorList>
            <person name="de Groot N.N."/>
        </authorList>
    </citation>
    <scope>NUCLEOTIDE SEQUENCE [LARGE SCALE GENOMIC DNA]</scope>
    <source>
        <strain evidence="2 3">DSM 14045</strain>
    </source>
</reference>
<keyword evidence="1" id="KW-0472">Membrane</keyword>
<dbReference type="OrthoDB" id="92589at2"/>
<keyword evidence="3" id="KW-1185">Reference proteome</keyword>
<name>A0A1H3KA05_9FIRM</name>
<accession>A0A1H3KA05</accession>
<keyword evidence="1" id="KW-0812">Transmembrane</keyword>
<dbReference type="RefSeq" id="WP_074717976.1">
    <property type="nucleotide sequence ID" value="NZ_FNPG01000019.1"/>
</dbReference>
<protein>
    <submittedName>
        <fullName evidence="2">Tfp pilus assembly protein, ATPase PilM</fullName>
    </submittedName>
</protein>
<sequence>MKKKMLCFEIGNQIAKIYFVTIMRRKSRIDAFMMFDTPEDVVYDGNICDVQKFVEVFEERLKEIRKDNTAKVFDKEIKEKLAKKKELSVGDIKELGYTTVGMLVHSTKIIAKRERIKSPKKIKNKKVKDQILSEFPINKNLFLVFIEEQKEKLTFKEKRNNERAYILTAVPKKIMNGAKATADSLGMDFTGLNVVENVYDDSFAKKYKNITIVDIGMTKTVFLDVKKGRIINKKVIMYGAKDAVYSLIKNKVYDEESISKVIAKMEKRDCFNHGTDGDYEEEYKDSVVRKLHFLFEEIKENVLKTDIMSRRKKFVCITGIASHMCGLDKYLQRYIETDVKIINEGLIYVEEDKLIEQYQKIEAQKDNKVGFIHNSNRFAKLFLTACFAIAIVILVTPSVEMARYRNKLENLKKECQNVIFADEVKNAQWKELYDTIDAKLKSTDKIAKFNVTTYNFEAVIQTDSKEDALDLAKKIEGGKVKKEKVSKENISQLTVKSLKKDDTREKWFLNIEGKL</sequence>
<evidence type="ECO:0000256" key="1">
    <source>
        <dbReference type="SAM" id="Phobius"/>
    </source>
</evidence>
<feature type="transmembrane region" description="Helical" evidence="1">
    <location>
        <begin position="381"/>
        <end position="399"/>
    </location>
</feature>
<organism evidence="2 3">
    <name type="scientific">Lachnobacterium bovis DSM 14045</name>
    <dbReference type="NCBI Taxonomy" id="1122142"/>
    <lineage>
        <taxon>Bacteria</taxon>
        <taxon>Bacillati</taxon>
        <taxon>Bacillota</taxon>
        <taxon>Clostridia</taxon>
        <taxon>Lachnospirales</taxon>
        <taxon>Lachnospiraceae</taxon>
        <taxon>Lachnobacterium</taxon>
    </lineage>
</organism>
<dbReference type="Gene3D" id="3.30.1490.300">
    <property type="match status" value="1"/>
</dbReference>
<dbReference type="AlphaFoldDB" id="A0A1H3KA05"/>
<dbReference type="EMBL" id="FNPG01000019">
    <property type="protein sequence ID" value="SDY48625.1"/>
    <property type="molecule type" value="Genomic_DNA"/>
</dbReference>
<keyword evidence="1" id="KW-1133">Transmembrane helix</keyword>